<proteinExistence type="predicted"/>
<evidence type="ECO:0000313" key="2">
    <source>
        <dbReference type="Proteomes" id="UP001153714"/>
    </source>
</evidence>
<dbReference type="PANTHER" id="PTHR46114">
    <property type="entry name" value="APPLE DOMAIN-CONTAINING PROTEIN"/>
    <property type="match status" value="1"/>
</dbReference>
<gene>
    <name evidence="1" type="ORF">DIATSA_LOCUS1747</name>
</gene>
<name>A0A9N9W5C3_9NEOP</name>
<sequence length="109" mass="13226">MTKKFFGNMKSPNYKKIVSKLLQDYRVLGCNTSLKIHFLHSHLNFFPANLHAVRDEYGERFHQDIMAMEKRYQREWSPRMLKDFCFTLKRDYSSYSYKRQAKRTKTSSE</sequence>
<organism evidence="1 2">
    <name type="scientific">Diatraea saccharalis</name>
    <name type="common">sugarcane borer</name>
    <dbReference type="NCBI Taxonomy" id="40085"/>
    <lineage>
        <taxon>Eukaryota</taxon>
        <taxon>Metazoa</taxon>
        <taxon>Ecdysozoa</taxon>
        <taxon>Arthropoda</taxon>
        <taxon>Hexapoda</taxon>
        <taxon>Insecta</taxon>
        <taxon>Pterygota</taxon>
        <taxon>Neoptera</taxon>
        <taxon>Endopterygota</taxon>
        <taxon>Lepidoptera</taxon>
        <taxon>Glossata</taxon>
        <taxon>Ditrysia</taxon>
        <taxon>Pyraloidea</taxon>
        <taxon>Crambidae</taxon>
        <taxon>Crambinae</taxon>
        <taxon>Diatraea</taxon>
    </lineage>
</organism>
<dbReference type="PANTHER" id="PTHR46114:SF2">
    <property type="entry name" value="CULLIN N-TERMINAL DOMAIN-CONTAINING PROTEIN"/>
    <property type="match status" value="1"/>
</dbReference>
<dbReference type="AlphaFoldDB" id="A0A9N9W5C3"/>
<reference evidence="1" key="1">
    <citation type="submission" date="2021-12" db="EMBL/GenBank/DDBJ databases">
        <authorList>
            <person name="King R."/>
        </authorList>
    </citation>
    <scope>NUCLEOTIDE SEQUENCE</scope>
</reference>
<evidence type="ECO:0000313" key="1">
    <source>
        <dbReference type="EMBL" id="CAG9783583.1"/>
    </source>
</evidence>
<dbReference type="EMBL" id="OU893342">
    <property type="protein sequence ID" value="CAG9783583.1"/>
    <property type="molecule type" value="Genomic_DNA"/>
</dbReference>
<dbReference type="Proteomes" id="UP001153714">
    <property type="component" value="Chromosome 11"/>
</dbReference>
<accession>A0A9N9W5C3</accession>
<keyword evidence="2" id="KW-1185">Reference proteome</keyword>
<protein>
    <submittedName>
        <fullName evidence="1">Uncharacterized protein</fullName>
    </submittedName>
</protein>
<reference evidence="1" key="2">
    <citation type="submission" date="2022-10" db="EMBL/GenBank/DDBJ databases">
        <authorList>
            <consortium name="ENA_rothamsted_submissions"/>
            <consortium name="culmorum"/>
            <person name="King R."/>
        </authorList>
    </citation>
    <scope>NUCLEOTIDE SEQUENCE</scope>
</reference>